<comment type="caution">
    <text evidence="2">The sequence shown here is derived from an EMBL/GenBank/DDBJ whole genome shotgun (WGS) entry which is preliminary data.</text>
</comment>
<gene>
    <name evidence="2" type="ORF">SNAT2548_LOCUS32990</name>
</gene>
<protein>
    <submittedName>
        <fullName evidence="2">Uncharacterized protein</fullName>
    </submittedName>
</protein>
<feature type="region of interest" description="Disordered" evidence="1">
    <location>
        <begin position="337"/>
        <end position="394"/>
    </location>
</feature>
<proteinExistence type="predicted"/>
<dbReference type="AlphaFoldDB" id="A0A812UJG2"/>
<keyword evidence="3" id="KW-1185">Reference proteome</keyword>
<dbReference type="Proteomes" id="UP000604046">
    <property type="component" value="Unassembled WGS sequence"/>
</dbReference>
<evidence type="ECO:0000313" key="3">
    <source>
        <dbReference type="Proteomes" id="UP000604046"/>
    </source>
</evidence>
<feature type="compositionally biased region" description="Basic and acidic residues" evidence="1">
    <location>
        <begin position="254"/>
        <end position="263"/>
    </location>
</feature>
<name>A0A812UJG2_9DINO</name>
<dbReference type="EMBL" id="CAJNDS010002734">
    <property type="protein sequence ID" value="CAE7578069.1"/>
    <property type="molecule type" value="Genomic_DNA"/>
</dbReference>
<feature type="region of interest" description="Disordered" evidence="1">
    <location>
        <begin position="241"/>
        <end position="278"/>
    </location>
</feature>
<dbReference type="OrthoDB" id="435992at2759"/>
<feature type="compositionally biased region" description="Gly residues" evidence="1">
    <location>
        <begin position="382"/>
        <end position="391"/>
    </location>
</feature>
<organism evidence="2 3">
    <name type="scientific">Symbiodinium natans</name>
    <dbReference type="NCBI Taxonomy" id="878477"/>
    <lineage>
        <taxon>Eukaryota</taxon>
        <taxon>Sar</taxon>
        <taxon>Alveolata</taxon>
        <taxon>Dinophyceae</taxon>
        <taxon>Suessiales</taxon>
        <taxon>Symbiodiniaceae</taxon>
        <taxon>Symbiodinium</taxon>
    </lineage>
</organism>
<evidence type="ECO:0000256" key="1">
    <source>
        <dbReference type="SAM" id="MobiDB-lite"/>
    </source>
</evidence>
<feature type="compositionally biased region" description="Low complexity" evidence="1">
    <location>
        <begin position="360"/>
        <end position="381"/>
    </location>
</feature>
<feature type="non-terminal residue" evidence="2">
    <location>
        <position position="632"/>
    </location>
</feature>
<evidence type="ECO:0000313" key="2">
    <source>
        <dbReference type="EMBL" id="CAE7578069.1"/>
    </source>
</evidence>
<accession>A0A812UJG2</accession>
<reference evidence="2" key="1">
    <citation type="submission" date="2021-02" db="EMBL/GenBank/DDBJ databases">
        <authorList>
            <person name="Dougan E. K."/>
            <person name="Rhodes N."/>
            <person name="Thang M."/>
            <person name="Chan C."/>
        </authorList>
    </citation>
    <scope>NUCLEOTIDE SEQUENCE</scope>
</reference>
<sequence>MVRLAAIKYPSLPRPEAVMQLFQKHLATFQGTTKGVVAELDPAVLALLGAARPALLILYEGYFGSVHGNAGQRQSKGGFQAAAGRGQKEARASLKQSSMAQSESQSALAQCLADFEVVPELVPKATAFSVFREVAKTAIVPREVQKKVAPDEAGESGRFFTYSHFACSLAVTAQRAFASAGVPSLMRLMQWMDASKGRVLFSQNFPGTAPKGCAISLRVLPDMEKLPEDVQRELAAETLKQAIGQEPAQSRQEGPTRDEEVGKPRRSRSVSSLAREPRAAAAPLPEWARLEIQKTFGHYASLADPLNRSTLTSQKFGRFLRDCGLLAIEADGPVTFDFAPEGRRGSVRRPSKSGSDSPAAATSPGLSRSSSAGALRRSSFGGRTGPRGSIGGDAPSLRRASFAVSTAQAAQANVQLPLRVFPVPPLTQVEVDLIFVQATRPVDTPERRKSVVQAGGGSKRLMTVESFTKALADVAMQCMAPEDVSGGLENFCRRVIVPLNGVLLRTRSEELVCALDLMDKPEVKKLMTDCSAGLSKLFHCYATEPTARRQWNSDSVTRFAIDFDFLAEVSNLPLQRMFQDACQHAGNFRAAGDLSEAFTAEDKLVFEGFPLFLLMLANKIHTSQACNAPEER</sequence>